<dbReference type="Proteomes" id="UP001157069">
    <property type="component" value="Unassembled WGS sequence"/>
</dbReference>
<keyword evidence="2" id="KW-1185">Reference proteome</keyword>
<dbReference type="InterPro" id="IPR011200">
    <property type="entry name" value="UCP012608"/>
</dbReference>
<reference evidence="2" key="1">
    <citation type="journal article" date="2019" name="Int. J. Syst. Evol. Microbiol.">
        <title>The Global Catalogue of Microorganisms (GCM) 10K type strain sequencing project: providing services to taxonomists for standard genome sequencing and annotation.</title>
        <authorList>
            <consortium name="The Broad Institute Genomics Platform"/>
            <consortium name="The Broad Institute Genome Sequencing Center for Infectious Disease"/>
            <person name="Wu L."/>
            <person name="Ma J."/>
        </authorList>
    </citation>
    <scope>NUCLEOTIDE SEQUENCE [LARGE SCALE GENOMIC DNA]</scope>
    <source>
        <strain evidence="2">NBRC 108755</strain>
    </source>
</reference>
<sequence length="340" mass="36035">MMGGMAESTREWYLRAARELAATSSRQVEWCRGVADDPRMIGLLESVPRAARQPSLLFAVAAYLGVPAAPYPAWADAVLARADAVAAELPRRRVQTNEPARSVPLAVALARIPGPIALIELGASAGLCLLADRYGYRFRSSEAEAVRLGDGTPVLEAELDACLVPSALPDIRWRCGIDLAPLDPTDADARRWLEASLPPDRPERLARLRAALARASRGTPRVMTGDALDALPALAAEAPRGTSLVVASLGTAVYLPPADRERLLAGIRAVGARAVTFEARSAVPEVRARWDALAAEGRADADASFVLAIDGEPIASGSAHGDRLVCVRPAGRTGTDEFRS</sequence>
<dbReference type="EMBL" id="BSVA01000001">
    <property type="protein sequence ID" value="GMA91364.1"/>
    <property type="molecule type" value="Genomic_DNA"/>
</dbReference>
<organism evidence="1 2">
    <name type="scientific">Homoserinibacter gongjuensis</name>
    <dbReference type="NCBI Taxonomy" id="1162968"/>
    <lineage>
        <taxon>Bacteria</taxon>
        <taxon>Bacillati</taxon>
        <taxon>Actinomycetota</taxon>
        <taxon>Actinomycetes</taxon>
        <taxon>Micrococcales</taxon>
        <taxon>Microbacteriaceae</taxon>
        <taxon>Homoserinibacter</taxon>
    </lineage>
</organism>
<proteinExistence type="predicted"/>
<gene>
    <name evidence="1" type="ORF">GCM10025869_18930</name>
</gene>
<accession>A0ABQ6JTQ1</accession>
<name>A0ABQ6JTQ1_9MICO</name>
<evidence type="ECO:0000313" key="2">
    <source>
        <dbReference type="Proteomes" id="UP001157069"/>
    </source>
</evidence>
<evidence type="ECO:0000313" key="1">
    <source>
        <dbReference type="EMBL" id="GMA91364.1"/>
    </source>
</evidence>
<comment type="caution">
    <text evidence="1">The sequence shown here is derived from an EMBL/GenBank/DDBJ whole genome shotgun (WGS) entry which is preliminary data.</text>
</comment>
<protein>
    <recommendedName>
        <fullName evidence="3">DUF2332 domain-containing protein</fullName>
    </recommendedName>
</protein>
<evidence type="ECO:0008006" key="3">
    <source>
        <dbReference type="Google" id="ProtNLM"/>
    </source>
</evidence>
<dbReference type="Pfam" id="PF10094">
    <property type="entry name" value="DUF2332"/>
    <property type="match status" value="1"/>
</dbReference>